<comment type="similarity">
    <text evidence="1 7">Belongs to the NDK family.</text>
</comment>
<evidence type="ECO:0000256" key="5">
    <source>
        <dbReference type="ARBA" id="ARBA00022777"/>
    </source>
</evidence>
<keyword evidence="4" id="KW-0547">Nucleotide-binding</keyword>
<feature type="non-terminal residue" evidence="9">
    <location>
        <position position="133"/>
    </location>
</feature>
<accession>A0A4P9WSK8</accession>
<evidence type="ECO:0000256" key="1">
    <source>
        <dbReference type="ARBA" id="ARBA00008142"/>
    </source>
</evidence>
<dbReference type="PROSITE" id="PS51374">
    <property type="entry name" value="NDPK_LIKE"/>
    <property type="match status" value="1"/>
</dbReference>
<dbReference type="SUPFAM" id="SSF54919">
    <property type="entry name" value="Nucleoside diphosphate kinase, NDK"/>
    <property type="match status" value="1"/>
</dbReference>
<name>A0A4P9WSK8_9FUNG</name>
<evidence type="ECO:0000313" key="9">
    <source>
        <dbReference type="EMBL" id="RKO96241.1"/>
    </source>
</evidence>
<sequence>ERTVAIFKPEVARQTDLVPQLLQQIEAAGFRILVQQTRTLLATEIETMYAHTLDALRNDLVTANTTAPCLVLVLAKVGAISAWRALIGPTDPDVARTSAPQSWRALYGHSLLNNGFHGARHPDAVRQELAILF</sequence>
<evidence type="ECO:0000256" key="7">
    <source>
        <dbReference type="PROSITE-ProRule" id="PRU00706"/>
    </source>
</evidence>
<dbReference type="InterPro" id="IPR034907">
    <property type="entry name" value="NDK-like_dom"/>
</dbReference>
<dbReference type="SMART" id="SM00562">
    <property type="entry name" value="NDK"/>
    <property type="match status" value="1"/>
</dbReference>
<organism evidence="9">
    <name type="scientific">Caulochytrium protostelioides</name>
    <dbReference type="NCBI Taxonomy" id="1555241"/>
    <lineage>
        <taxon>Eukaryota</taxon>
        <taxon>Fungi</taxon>
        <taxon>Fungi incertae sedis</taxon>
        <taxon>Chytridiomycota</taxon>
        <taxon>Chytridiomycota incertae sedis</taxon>
        <taxon>Chytridiomycetes</taxon>
        <taxon>Caulochytriales</taxon>
        <taxon>Caulochytriaceae</taxon>
        <taxon>Caulochytrium</taxon>
    </lineage>
</organism>
<keyword evidence="5 9" id="KW-0418">Kinase</keyword>
<evidence type="ECO:0000256" key="2">
    <source>
        <dbReference type="ARBA" id="ARBA00017632"/>
    </source>
</evidence>
<comment type="caution">
    <text evidence="7">Lacks conserved residue(s) required for the propagation of feature annotation.</text>
</comment>
<gene>
    <name evidence="9" type="ORF">CAUPRSCDRAFT_1429</name>
</gene>
<evidence type="ECO:0000256" key="6">
    <source>
        <dbReference type="ARBA" id="ARBA00022840"/>
    </source>
</evidence>
<proteinExistence type="inferred from homology"/>
<dbReference type="GO" id="GO:0016301">
    <property type="term" value="F:kinase activity"/>
    <property type="evidence" value="ECO:0007669"/>
    <property type="project" value="UniProtKB-KW"/>
</dbReference>
<dbReference type="InterPro" id="IPR036850">
    <property type="entry name" value="NDK-like_dom_sf"/>
</dbReference>
<dbReference type="EMBL" id="ML010178">
    <property type="protein sequence ID" value="RKO96241.1"/>
    <property type="molecule type" value="Genomic_DNA"/>
</dbReference>
<evidence type="ECO:0000259" key="8">
    <source>
        <dbReference type="SMART" id="SM00562"/>
    </source>
</evidence>
<protein>
    <recommendedName>
        <fullName evidence="2">Nucleoside diphosphate kinase</fullName>
    </recommendedName>
</protein>
<dbReference type="AlphaFoldDB" id="A0A4P9WSK8"/>
<reference evidence="9" key="1">
    <citation type="submission" date="2018-08" db="EMBL/GenBank/DDBJ databases">
        <title>Leveraging single-cell genomics to expand the Fungal Tree of Life.</title>
        <authorList>
            <consortium name="DOE Joint Genome Institute"/>
            <person name="Ahrendt S.R."/>
            <person name="Quandt C.A."/>
            <person name="Ciobanu D."/>
            <person name="Clum A."/>
            <person name="Salamov A."/>
            <person name="Andreopoulos B."/>
            <person name="Cheng J.-F."/>
            <person name="Woyke T."/>
            <person name="Pelin A."/>
            <person name="Henrissat B."/>
            <person name="Reynolds N."/>
            <person name="Benny G.L."/>
            <person name="Smith M.E."/>
            <person name="James T.Y."/>
            <person name="Grigoriev I.V."/>
        </authorList>
    </citation>
    <scope>NUCLEOTIDE SEQUENCE</scope>
    <source>
        <strain evidence="9">ATCC 52028</strain>
    </source>
</reference>
<feature type="domain" description="Nucleoside diphosphate kinase-like" evidence="8">
    <location>
        <begin position="1"/>
        <end position="133"/>
    </location>
</feature>
<dbReference type="Pfam" id="PF00334">
    <property type="entry name" value="NDK"/>
    <property type="match status" value="1"/>
</dbReference>
<dbReference type="GO" id="GO:0005524">
    <property type="term" value="F:ATP binding"/>
    <property type="evidence" value="ECO:0007669"/>
    <property type="project" value="UniProtKB-KW"/>
</dbReference>
<dbReference type="Proteomes" id="UP000268535">
    <property type="component" value="Unassembled WGS sequence"/>
</dbReference>
<dbReference type="PANTHER" id="PTHR46161">
    <property type="entry name" value="NUCLEOSIDE DIPHOSPHATE KINASE"/>
    <property type="match status" value="1"/>
</dbReference>
<dbReference type="Gene3D" id="3.30.70.141">
    <property type="entry name" value="Nucleoside diphosphate kinase-like domain"/>
    <property type="match status" value="1"/>
</dbReference>
<keyword evidence="3" id="KW-0808">Transferase</keyword>
<keyword evidence="6" id="KW-0067">ATP-binding</keyword>
<evidence type="ECO:0000256" key="4">
    <source>
        <dbReference type="ARBA" id="ARBA00022741"/>
    </source>
</evidence>
<dbReference type="PANTHER" id="PTHR46161:SF3">
    <property type="entry name" value="NUCLEOSIDE DIPHOSPHATE KINASE DDB_G0292928-RELATED"/>
    <property type="match status" value="1"/>
</dbReference>
<evidence type="ECO:0000256" key="3">
    <source>
        <dbReference type="ARBA" id="ARBA00022679"/>
    </source>
</evidence>
<feature type="non-terminal residue" evidence="9">
    <location>
        <position position="1"/>
    </location>
</feature>